<dbReference type="GeneID" id="19328837"/>
<reference evidence="2" key="1">
    <citation type="journal article" date="2013" name="Genome Announc.">
        <title>Draft genome sequence of the ascomycete Phaeoacremonium aleophilum strain UCR-PA7, a causal agent of the esca disease complex in grapevines.</title>
        <authorList>
            <person name="Blanco-Ulate B."/>
            <person name="Rolshausen P."/>
            <person name="Cantu D."/>
        </authorList>
    </citation>
    <scope>NUCLEOTIDE SEQUENCE [LARGE SCALE GENOMIC DNA]</scope>
    <source>
        <strain evidence="2">UCR-PA7</strain>
    </source>
</reference>
<dbReference type="RefSeq" id="XP_007918724.1">
    <property type="nucleotide sequence ID" value="XM_007920533.1"/>
</dbReference>
<evidence type="ECO:0000313" key="1">
    <source>
        <dbReference type="EMBL" id="EON96478.1"/>
    </source>
</evidence>
<name>R8BAX4_PHAM7</name>
<dbReference type="AlphaFoldDB" id="R8BAX4"/>
<proteinExistence type="predicted"/>
<accession>R8BAX4</accession>
<dbReference type="EMBL" id="KB933334">
    <property type="protein sequence ID" value="EON96478.1"/>
    <property type="molecule type" value="Genomic_DNA"/>
</dbReference>
<dbReference type="HOGENOM" id="CLU_1215526_0_0_1"/>
<sequence>MPLHGVPQSVCGRVFDIQFTLQETGSENEEWDLKWKNKGPQFQTQEEGTGGVTQRAGFGDAPIDFDNDIIICRGIGDVFEECAEEHTQPPVFPRELREFITKFKVRLIPPDEADLVLNTLFYGELIEVDKKRVFFDTLFEYSKDEQVPLWAGVYWQQKGKTDYDSNGLPIAKKLSLTSLHEDDRASDSVRDTQPYNIWLDKWHEEGYPDIDRDFAYPAIVVVRDCGNA</sequence>
<keyword evidence="2" id="KW-1185">Reference proteome</keyword>
<dbReference type="Proteomes" id="UP000014074">
    <property type="component" value="Unassembled WGS sequence"/>
</dbReference>
<dbReference type="KEGG" id="tmn:UCRPA7_8023"/>
<organism evidence="1 2">
    <name type="scientific">Phaeoacremonium minimum (strain UCR-PA7)</name>
    <name type="common">Esca disease fungus</name>
    <name type="synonym">Togninia minima</name>
    <dbReference type="NCBI Taxonomy" id="1286976"/>
    <lineage>
        <taxon>Eukaryota</taxon>
        <taxon>Fungi</taxon>
        <taxon>Dikarya</taxon>
        <taxon>Ascomycota</taxon>
        <taxon>Pezizomycotina</taxon>
        <taxon>Sordariomycetes</taxon>
        <taxon>Sordariomycetidae</taxon>
        <taxon>Togniniales</taxon>
        <taxon>Togniniaceae</taxon>
        <taxon>Phaeoacremonium</taxon>
    </lineage>
</organism>
<protein>
    <submittedName>
        <fullName evidence="1">Uncharacterized protein</fullName>
    </submittedName>
</protein>
<evidence type="ECO:0000313" key="2">
    <source>
        <dbReference type="Proteomes" id="UP000014074"/>
    </source>
</evidence>
<gene>
    <name evidence="1" type="ORF">UCRPA7_8023</name>
</gene>